<dbReference type="GO" id="GO:0071949">
    <property type="term" value="F:FAD binding"/>
    <property type="evidence" value="ECO:0007669"/>
    <property type="project" value="InterPro"/>
</dbReference>
<evidence type="ECO:0000256" key="1">
    <source>
        <dbReference type="ARBA" id="ARBA00001974"/>
    </source>
</evidence>
<name>R8BSP7_PHAM7</name>
<dbReference type="Proteomes" id="UP000014074">
    <property type="component" value="Unassembled WGS sequence"/>
</dbReference>
<dbReference type="InterPro" id="IPR002938">
    <property type="entry name" value="FAD-bd"/>
</dbReference>
<gene>
    <name evidence="7" type="ORF">UCRPA7_2079</name>
</gene>
<dbReference type="eggNOG" id="ENOG502T330">
    <property type="taxonomic scope" value="Eukaryota"/>
</dbReference>
<evidence type="ECO:0000313" key="7">
    <source>
        <dbReference type="EMBL" id="EOO02408.1"/>
    </source>
</evidence>
<dbReference type="GeneID" id="19322292"/>
<comment type="cofactor">
    <cofactor evidence="1">
        <name>FAD</name>
        <dbReference type="ChEBI" id="CHEBI:57692"/>
    </cofactor>
</comment>
<keyword evidence="2" id="KW-0285">Flavoprotein</keyword>
<dbReference type="RefSeq" id="XP_007912847.1">
    <property type="nucleotide sequence ID" value="XM_007914656.1"/>
</dbReference>
<dbReference type="EMBL" id="KB932920">
    <property type="protein sequence ID" value="EOO02408.1"/>
    <property type="molecule type" value="Genomic_DNA"/>
</dbReference>
<dbReference type="GO" id="GO:0004497">
    <property type="term" value="F:monooxygenase activity"/>
    <property type="evidence" value="ECO:0007669"/>
    <property type="project" value="UniProtKB-KW"/>
</dbReference>
<organism evidence="7 8">
    <name type="scientific">Phaeoacremonium minimum (strain UCR-PA7)</name>
    <name type="common">Esca disease fungus</name>
    <name type="synonym">Togninia minima</name>
    <dbReference type="NCBI Taxonomy" id="1286976"/>
    <lineage>
        <taxon>Eukaryota</taxon>
        <taxon>Fungi</taxon>
        <taxon>Dikarya</taxon>
        <taxon>Ascomycota</taxon>
        <taxon>Pezizomycotina</taxon>
        <taxon>Sordariomycetes</taxon>
        <taxon>Sordariomycetidae</taxon>
        <taxon>Togniniales</taxon>
        <taxon>Togniniaceae</taxon>
        <taxon>Phaeoacremonium</taxon>
    </lineage>
</organism>
<dbReference type="KEGG" id="tmn:UCRPA7_2079"/>
<keyword evidence="4" id="KW-0560">Oxidoreductase</keyword>
<dbReference type="PANTHER" id="PTHR47178">
    <property type="entry name" value="MONOOXYGENASE, FAD-BINDING"/>
    <property type="match status" value="1"/>
</dbReference>
<keyword evidence="5" id="KW-0503">Monooxygenase</keyword>
<dbReference type="OrthoDB" id="47494at2759"/>
<sequence>MANELKVIIIGAGVTGLSLAHGLDKQGIPYEIFEKRSSDAPQRDWGITVHWAVEFLELYPENMGARLKTAQVVQSRAVKPEEFVQFHNGQTGEIIKEIPLGPARRFSHRKIRALLTEGIDIKHEKVMETIVPSDDGVEVVFKDGTRVKGSVVIGCDGSNSSTRQWLFDYSDEGKWNPLPGLILNNFWMKFTREQAIKCKASLGAFLDIAIHPNGSYYGLIPLDIEETADPADWKFQVFMGLPSDIKPEDDSPQKRWELVKEAGKPFVEPFRSAIEWMPEGTYISPDRYGTWETRKWNHRNGQVLLAGDSAHSMTARTSPKMI</sequence>
<keyword evidence="3" id="KW-0274">FAD</keyword>
<keyword evidence="8" id="KW-1185">Reference proteome</keyword>
<dbReference type="Pfam" id="PF01494">
    <property type="entry name" value="FAD_binding_3"/>
    <property type="match status" value="1"/>
</dbReference>
<dbReference type="Gene3D" id="3.50.50.60">
    <property type="entry name" value="FAD/NAD(P)-binding domain"/>
    <property type="match status" value="1"/>
</dbReference>
<evidence type="ECO:0000256" key="2">
    <source>
        <dbReference type="ARBA" id="ARBA00022630"/>
    </source>
</evidence>
<dbReference type="HOGENOM" id="CLU_009665_3_2_1"/>
<dbReference type="InterPro" id="IPR036188">
    <property type="entry name" value="FAD/NAD-bd_sf"/>
</dbReference>
<dbReference type="PRINTS" id="PR00420">
    <property type="entry name" value="RNGMNOXGNASE"/>
</dbReference>
<evidence type="ECO:0000256" key="5">
    <source>
        <dbReference type="ARBA" id="ARBA00023033"/>
    </source>
</evidence>
<proteinExistence type="predicted"/>
<feature type="domain" description="FAD-binding" evidence="6">
    <location>
        <begin position="5"/>
        <end position="164"/>
    </location>
</feature>
<evidence type="ECO:0000256" key="4">
    <source>
        <dbReference type="ARBA" id="ARBA00023002"/>
    </source>
</evidence>
<dbReference type="SUPFAM" id="SSF51905">
    <property type="entry name" value="FAD/NAD(P)-binding domain"/>
    <property type="match status" value="1"/>
</dbReference>
<accession>R8BSP7</accession>
<evidence type="ECO:0000313" key="8">
    <source>
        <dbReference type="Proteomes" id="UP000014074"/>
    </source>
</evidence>
<dbReference type="PANTHER" id="PTHR47178:SF2">
    <property type="entry name" value="FAD-BINDING DOMAIN-CONTAINING PROTEIN"/>
    <property type="match status" value="1"/>
</dbReference>
<protein>
    <submittedName>
        <fullName evidence="7">Putative fad binding domain-containing protein</fullName>
    </submittedName>
</protein>
<evidence type="ECO:0000256" key="3">
    <source>
        <dbReference type="ARBA" id="ARBA00022827"/>
    </source>
</evidence>
<reference evidence="8" key="1">
    <citation type="journal article" date="2013" name="Genome Announc.">
        <title>Draft genome sequence of the ascomycete Phaeoacremonium aleophilum strain UCR-PA7, a causal agent of the esca disease complex in grapevines.</title>
        <authorList>
            <person name="Blanco-Ulate B."/>
            <person name="Rolshausen P."/>
            <person name="Cantu D."/>
        </authorList>
    </citation>
    <scope>NUCLEOTIDE SEQUENCE [LARGE SCALE GENOMIC DNA]</scope>
    <source>
        <strain evidence="8">UCR-PA7</strain>
    </source>
</reference>
<dbReference type="AlphaFoldDB" id="R8BSP7"/>
<evidence type="ECO:0000259" key="6">
    <source>
        <dbReference type="Pfam" id="PF01494"/>
    </source>
</evidence>